<dbReference type="Gene3D" id="3.40.50.150">
    <property type="entry name" value="Vaccinia Virus protein VP39"/>
    <property type="match status" value="1"/>
</dbReference>
<comment type="similarity">
    <text evidence="1">Belongs to the methyltransferase superfamily.</text>
</comment>
<dbReference type="EMBL" id="KZ559150">
    <property type="protein sequence ID" value="PLB36532.1"/>
    <property type="molecule type" value="Genomic_DNA"/>
</dbReference>
<dbReference type="InterPro" id="IPR019257">
    <property type="entry name" value="MeTrfase_dom"/>
</dbReference>
<gene>
    <name evidence="6" type="ORF">BDW47DRAFT_118645</name>
</gene>
<dbReference type="Pfam" id="PF10017">
    <property type="entry name" value="Methyltransf_33"/>
    <property type="match status" value="1"/>
</dbReference>
<name>A0A2I2F7C2_ASPCN</name>
<proteinExistence type="inferred from homology"/>
<evidence type="ECO:0000313" key="6">
    <source>
        <dbReference type="EMBL" id="PLB36532.1"/>
    </source>
</evidence>
<reference evidence="6 7" key="1">
    <citation type="submission" date="2017-12" db="EMBL/GenBank/DDBJ databases">
        <authorList>
            <consortium name="DOE Joint Genome Institute"/>
            <person name="Haridas S."/>
            <person name="Kjaerbolling I."/>
            <person name="Vesth T.C."/>
            <person name="Frisvad J.C."/>
            <person name="Nybo J.L."/>
            <person name="Theobald S."/>
            <person name="Kuo A."/>
            <person name="Bowyer P."/>
            <person name="Matsuda Y."/>
            <person name="Mondo S."/>
            <person name="Lyhne E.K."/>
            <person name="Kogle M.E."/>
            <person name="Clum A."/>
            <person name="Lipzen A."/>
            <person name="Salamov A."/>
            <person name="Ngan C.Y."/>
            <person name="Daum C."/>
            <person name="Chiniquy J."/>
            <person name="Barry K."/>
            <person name="LaButti K."/>
            <person name="Simmons B.A."/>
            <person name="Magnuson J.K."/>
            <person name="Mortensen U.H."/>
            <person name="Larsen T.O."/>
            <person name="Grigoriev I.V."/>
            <person name="Baker S.E."/>
            <person name="Andersen M.R."/>
            <person name="Nordberg H.P."/>
            <person name="Cantor M.N."/>
            <person name="Hua S.X."/>
        </authorList>
    </citation>
    <scope>NUCLEOTIDE SEQUENCE [LARGE SCALE GENOMIC DNA]</scope>
    <source>
        <strain evidence="6 7">CBS 102.13</strain>
    </source>
</reference>
<dbReference type="NCBIfam" id="TIGR03439">
    <property type="entry name" value="methyl_EasF"/>
    <property type="match status" value="1"/>
</dbReference>
<organism evidence="6 7">
    <name type="scientific">Aspergillus candidus</name>
    <dbReference type="NCBI Taxonomy" id="41067"/>
    <lineage>
        <taxon>Eukaryota</taxon>
        <taxon>Fungi</taxon>
        <taxon>Dikarya</taxon>
        <taxon>Ascomycota</taxon>
        <taxon>Pezizomycotina</taxon>
        <taxon>Eurotiomycetes</taxon>
        <taxon>Eurotiomycetidae</taxon>
        <taxon>Eurotiales</taxon>
        <taxon>Aspergillaceae</taxon>
        <taxon>Aspergillus</taxon>
        <taxon>Aspergillus subgen. Circumdati</taxon>
    </lineage>
</organism>
<dbReference type="InterPro" id="IPR029063">
    <property type="entry name" value="SAM-dependent_MTases_sf"/>
</dbReference>
<keyword evidence="3 6" id="KW-0808">Transferase</keyword>
<keyword evidence="2 6" id="KW-0489">Methyltransferase</keyword>
<evidence type="ECO:0000256" key="3">
    <source>
        <dbReference type="ARBA" id="ARBA00022679"/>
    </source>
</evidence>
<dbReference type="GeneID" id="36522402"/>
<dbReference type="InterPro" id="IPR017805">
    <property type="entry name" value="SAM_MeTrfase_EasF-type_put"/>
</dbReference>
<dbReference type="STRING" id="41067.A0A2I2F7C2"/>
<keyword evidence="7" id="KW-1185">Reference proteome</keyword>
<dbReference type="PANTHER" id="PTHR43397:SF2">
    <property type="entry name" value="HISTIDINE-SPECIFIC METHYLTRANSFERASE SAM-DEPENDENT DOMAIN-CONTAINING PROTEIN"/>
    <property type="match status" value="1"/>
</dbReference>
<dbReference type="AlphaFoldDB" id="A0A2I2F7C2"/>
<dbReference type="InterPro" id="IPR051128">
    <property type="entry name" value="EgtD_Methyltrsf_superfamily"/>
</dbReference>
<evidence type="ECO:0000256" key="4">
    <source>
        <dbReference type="ARBA" id="ARBA00022691"/>
    </source>
</evidence>
<evidence type="ECO:0000313" key="7">
    <source>
        <dbReference type="Proteomes" id="UP000234585"/>
    </source>
</evidence>
<protein>
    <submittedName>
        <fullName evidence="6">Histidine-specific methyltransferase</fullName>
    </submittedName>
</protein>
<dbReference type="PANTHER" id="PTHR43397">
    <property type="entry name" value="ERGOTHIONEINE BIOSYNTHESIS PROTEIN 1"/>
    <property type="match status" value="1"/>
</dbReference>
<feature type="domain" description="Histidine-specific methyltransferase SAM-dependent" evidence="5">
    <location>
        <begin position="22"/>
        <end position="334"/>
    </location>
</feature>
<evidence type="ECO:0000259" key="5">
    <source>
        <dbReference type="Pfam" id="PF10017"/>
    </source>
</evidence>
<keyword evidence="4" id="KW-0949">S-adenosyl-L-methionine</keyword>
<dbReference type="PIRSF" id="PIRSF018005">
    <property type="entry name" value="UCP018005"/>
    <property type="match status" value="1"/>
</dbReference>
<dbReference type="GO" id="GO:0008168">
    <property type="term" value="F:methyltransferase activity"/>
    <property type="evidence" value="ECO:0007669"/>
    <property type="project" value="UniProtKB-KW"/>
</dbReference>
<dbReference type="RefSeq" id="XP_024670544.1">
    <property type="nucleotide sequence ID" value="XM_024815242.1"/>
</dbReference>
<evidence type="ECO:0000256" key="2">
    <source>
        <dbReference type="ARBA" id="ARBA00022603"/>
    </source>
</evidence>
<sequence length="336" mass="37985">MLTEVKIHDIRRPGCDLADLRAKLIEDLRRPGSEKQIPSLLLWDEKGQELFADITTAPEYYAYRAELSLLSQRAEGIAESVKPGTVILELGAGNCKKTGVLLQALHRQRKPISYFALDVASDSLIQSLAQMSRFLGKSKYISCQGLLGSYEDCLTFLNEEEGQKLLCIRNRHLLFLWLGNSITNMPWEDSVDIVRRMLWSSNSALLVSVDGNQNPQSIQMAYDMPDGKNRRFLRNGLTHANLLLDEGVFNAGDWDLEAKWYAEDKEHRAYHVAKREISLTVDGNIVQIAKGEKIHAITSAKWTTEEVERLCEAAGVELEHSWIEPVYNFGCYLLGN</sequence>
<dbReference type="GO" id="GO:0032259">
    <property type="term" value="P:methylation"/>
    <property type="evidence" value="ECO:0007669"/>
    <property type="project" value="UniProtKB-KW"/>
</dbReference>
<dbReference type="OrthoDB" id="659at2759"/>
<evidence type="ECO:0000256" key="1">
    <source>
        <dbReference type="ARBA" id="ARBA00008361"/>
    </source>
</evidence>
<dbReference type="Proteomes" id="UP000234585">
    <property type="component" value="Unassembled WGS sequence"/>
</dbReference>
<dbReference type="InterPro" id="IPR017804">
    <property type="entry name" value="MeTrfase_EgtD-like"/>
</dbReference>
<accession>A0A2I2F7C2</accession>